<proteinExistence type="predicted"/>
<dbReference type="Proteomes" id="UP001431783">
    <property type="component" value="Unassembled WGS sequence"/>
</dbReference>
<accession>A0AAW1UK71</accession>
<dbReference type="EMBL" id="JARQZJ010000068">
    <property type="protein sequence ID" value="KAK9881211.1"/>
    <property type="molecule type" value="Genomic_DNA"/>
</dbReference>
<evidence type="ECO:0000256" key="1">
    <source>
        <dbReference type="SAM" id="Coils"/>
    </source>
</evidence>
<keyword evidence="3" id="KW-1185">Reference proteome</keyword>
<protein>
    <submittedName>
        <fullName evidence="2">Uncharacterized protein</fullName>
    </submittedName>
</protein>
<keyword evidence="1" id="KW-0175">Coiled coil</keyword>
<sequence length="325" mass="39441">MKFDKVEERIENVNEQIEEVREKQEEKIGHLEQKFKTEIKKKIEEMNQKQSEQINCMIHEINKNKLEINPMNIMNDNSQKFDGYPRKLHPKKFIKDLKTKLKYILNWEDQKSFIKTQLSSSAFLWFNSREDNITNLEEFEKKLMDYFWGNVHQNKSRHELFWGKFDYTRNKNLCDYAMNVYNMSKHLEPVIPEESIIKCLSKHFGKEVENHILYNQINNLDVFMEYLLEIEGNLRTNNWRGNNDFHDNYNRNNKYINQNRGYNNRRYGNNNYEQGTLRNQEQSKEISMENNQKSEGKRYLNMACQQEMDFQQPSTSKQSEMTQNF</sequence>
<feature type="coiled-coil region" evidence="1">
    <location>
        <begin position="3"/>
        <end position="52"/>
    </location>
</feature>
<name>A0AAW1UK71_9CUCU</name>
<dbReference type="AlphaFoldDB" id="A0AAW1UK71"/>
<comment type="caution">
    <text evidence="2">The sequence shown here is derived from an EMBL/GenBank/DDBJ whole genome shotgun (WGS) entry which is preliminary data.</text>
</comment>
<organism evidence="2 3">
    <name type="scientific">Henosepilachna vigintioctopunctata</name>
    <dbReference type="NCBI Taxonomy" id="420089"/>
    <lineage>
        <taxon>Eukaryota</taxon>
        <taxon>Metazoa</taxon>
        <taxon>Ecdysozoa</taxon>
        <taxon>Arthropoda</taxon>
        <taxon>Hexapoda</taxon>
        <taxon>Insecta</taxon>
        <taxon>Pterygota</taxon>
        <taxon>Neoptera</taxon>
        <taxon>Endopterygota</taxon>
        <taxon>Coleoptera</taxon>
        <taxon>Polyphaga</taxon>
        <taxon>Cucujiformia</taxon>
        <taxon>Coccinelloidea</taxon>
        <taxon>Coccinellidae</taxon>
        <taxon>Epilachninae</taxon>
        <taxon>Epilachnini</taxon>
        <taxon>Henosepilachna</taxon>
    </lineage>
</organism>
<evidence type="ECO:0000313" key="3">
    <source>
        <dbReference type="Proteomes" id="UP001431783"/>
    </source>
</evidence>
<gene>
    <name evidence="2" type="ORF">WA026_015328</name>
</gene>
<evidence type="ECO:0000313" key="2">
    <source>
        <dbReference type="EMBL" id="KAK9881211.1"/>
    </source>
</evidence>
<reference evidence="2 3" key="1">
    <citation type="submission" date="2023-03" db="EMBL/GenBank/DDBJ databases">
        <title>Genome insight into feeding habits of ladybird beetles.</title>
        <authorList>
            <person name="Li H.-S."/>
            <person name="Huang Y.-H."/>
            <person name="Pang H."/>
        </authorList>
    </citation>
    <scope>NUCLEOTIDE SEQUENCE [LARGE SCALE GENOMIC DNA]</scope>
    <source>
        <strain evidence="2">SYSU_2023b</strain>
        <tissue evidence="2">Whole body</tissue>
    </source>
</reference>